<comment type="function">
    <text evidence="9 10">One of the essential components for the initiation of protein synthesis. Protects formylmethionyl-tRNA from spontaneous hydrolysis and promotes its binding to the 30S ribosomal subunits. Also involved in the hydrolysis of GTP during the formation of the 70S ribosomal complex.</text>
</comment>
<dbReference type="GO" id="GO:0005829">
    <property type="term" value="C:cytosol"/>
    <property type="evidence" value="ECO:0007669"/>
    <property type="project" value="TreeGrafter"/>
</dbReference>
<feature type="region of interest" description="G-domain" evidence="9">
    <location>
        <begin position="492"/>
        <end position="640"/>
    </location>
</feature>
<dbReference type="NCBIfam" id="TIGR00231">
    <property type="entry name" value="small_GTP"/>
    <property type="match status" value="1"/>
</dbReference>
<dbReference type="Pfam" id="PF08364">
    <property type="entry name" value="IF2_assoc"/>
    <property type="match status" value="1"/>
</dbReference>
<dbReference type="Pfam" id="PF00009">
    <property type="entry name" value="GTP_EFTU"/>
    <property type="match status" value="1"/>
</dbReference>
<dbReference type="CDD" id="cd01887">
    <property type="entry name" value="IF2_eIF5B"/>
    <property type="match status" value="1"/>
</dbReference>
<reference evidence="14 15" key="1">
    <citation type="submission" date="2017-09" db="EMBL/GenBank/DDBJ databases">
        <authorList>
            <person name="Ehlers B."/>
            <person name="Leendertz F.H."/>
        </authorList>
    </citation>
    <scope>NUCLEOTIDE SEQUENCE [LARGE SCALE GENOMIC DNA]</scope>
    <source>
        <strain evidence="14 15">DSM 18289</strain>
    </source>
</reference>
<sequence>MSDENNNDNTNGPSEKKTLSLGKSVGQGTVRQSFSHGRSKAVVVEKRKRRFTNPNEGKPAASRAQPAQEGERAKAPARQGGAGGKSGGGGQRQGQRQGQRGGGRGGNNQAAASGQRGLTSSENAKRLQALEAAKLRAKEMEVRKKEEEARRKEMEAQRKVEEEARRKEEEARAAEAAIEAKKAEEERKVREAAEAEKAKQEAVAKPKQEERSAPRQDRNDRGPRSGDRNDRGPRTGDRPGGDRSGRPPRSGDRPGGDRSGRPPRSGDRPGGDRSGRPPRSGDRPGGDRGPRPGGGAGRPGGPGRPGGAGRPAGGGRPGGFVAPAPDLNAEGKPGAKTLKPAPKRARMPDQNKTAQPAKPKTDDRRRGKLTLSNALNENERQRSLASMRRRRAKQRGMQNDVPREKVFREVIIPETITVQELAQRMTERAVDVIKILMKQGQMVKTVDILDADTAQLVAEELGHTVKRVSEADVEEGLFNKTDSDETLLKRPPVVTIMGHVDHGKTSLLDAVRQANVVKGEAGGITQHIGAYQVEQNGEKITFIDTPGHAAFTEMRARGAKSTDIVVLVVAADDGVMPQTIEAINHARAAEVPIIVAVNKMDLPAADPSRVRNELLQHEVFVETMGGEVLEVEVSALKRQNLDGLLEAILMQTELLELKANPDREADGIVVEAKLDKGRGPVATVLVQHGTLNVGDIVVAGEQWGKVRALVDDLGKKVDFAGPSKPVEILGFQSAPDAGDQVAVVQTEGRAREITEYRIRKNKDLAAAKANRGSLEQMLSNLKASDAKTFPIVVKGDVKGSVEAIIGALDKIGNEEVSAQILHSGVGGVTESDVTLAEASGAPIIAFNVRANQQAKQAAEQKGVEIRYYNIIYDLTDDVKAGMSGMLSPEVRETFIGYAEILEVFNITKVGKVAGCRVTEGTVERGTGVRLLRDDVVIHTGKLSTLKRFKDEVKEVVVGQECGMAFEKYEDLRVGDQIECFRVEEIARSL</sequence>
<dbReference type="InterPro" id="IPR053905">
    <property type="entry name" value="EF-G-like_DII"/>
</dbReference>
<evidence type="ECO:0000313" key="15">
    <source>
        <dbReference type="Proteomes" id="UP000219439"/>
    </source>
</evidence>
<evidence type="ECO:0000256" key="10">
    <source>
        <dbReference type="RuleBase" id="RU000644"/>
    </source>
</evidence>
<dbReference type="PANTHER" id="PTHR43381">
    <property type="entry name" value="TRANSLATION INITIATION FACTOR IF-2-RELATED"/>
    <property type="match status" value="1"/>
</dbReference>
<feature type="binding site" evidence="9">
    <location>
        <begin position="544"/>
        <end position="548"/>
    </location>
    <ligand>
        <name>GTP</name>
        <dbReference type="ChEBI" id="CHEBI:37565"/>
    </ligand>
</feature>
<dbReference type="InterPro" id="IPR044145">
    <property type="entry name" value="IF2_II"/>
</dbReference>
<comment type="similarity">
    <text evidence="2 9 10">Belongs to the TRAFAC class translation factor GTPase superfamily. Classic translation factor GTPase family. IF-2 subfamily.</text>
</comment>
<dbReference type="GO" id="GO:0005525">
    <property type="term" value="F:GTP binding"/>
    <property type="evidence" value="ECO:0007669"/>
    <property type="project" value="UniProtKB-KW"/>
</dbReference>
<dbReference type="InterPro" id="IPR015760">
    <property type="entry name" value="TIF_IF2"/>
</dbReference>
<evidence type="ECO:0000256" key="11">
    <source>
        <dbReference type="RuleBase" id="RU000645"/>
    </source>
</evidence>
<protein>
    <recommendedName>
        <fullName evidence="3 9">Translation initiation factor IF-2</fullName>
    </recommendedName>
</protein>
<dbReference type="InterPro" id="IPR027417">
    <property type="entry name" value="P-loop_NTPase"/>
</dbReference>
<dbReference type="InterPro" id="IPR000795">
    <property type="entry name" value="T_Tr_GTP-bd_dom"/>
</dbReference>
<dbReference type="Pfam" id="PF03144">
    <property type="entry name" value="GTP_EFTU_D2"/>
    <property type="match status" value="1"/>
</dbReference>
<keyword evidence="6 9" id="KW-0547">Nucleotide-binding</keyword>
<dbReference type="SUPFAM" id="SSF52540">
    <property type="entry name" value="P-loop containing nucleoside triphosphate hydrolases"/>
    <property type="match status" value="1"/>
</dbReference>
<name>A0A285PFA6_9HYPH</name>
<feature type="compositionally biased region" description="Basic and acidic residues" evidence="12">
    <location>
        <begin position="133"/>
        <end position="290"/>
    </location>
</feature>
<evidence type="ECO:0000256" key="4">
    <source>
        <dbReference type="ARBA" id="ARBA00022490"/>
    </source>
</evidence>
<dbReference type="RefSeq" id="WP_097154334.1">
    <property type="nucleotide sequence ID" value="NZ_OBEL01000003.1"/>
</dbReference>
<organism evidence="14 15">
    <name type="scientific">Cohaesibacter gelatinilyticus</name>
    <dbReference type="NCBI Taxonomy" id="372072"/>
    <lineage>
        <taxon>Bacteria</taxon>
        <taxon>Pseudomonadati</taxon>
        <taxon>Pseudomonadota</taxon>
        <taxon>Alphaproteobacteria</taxon>
        <taxon>Hyphomicrobiales</taxon>
        <taxon>Cohaesibacteraceae</taxon>
    </lineage>
</organism>
<dbReference type="FunFam" id="2.40.30.10:FF:000008">
    <property type="entry name" value="Translation initiation factor IF-2"/>
    <property type="match status" value="1"/>
</dbReference>
<keyword evidence="5 9" id="KW-0396">Initiation factor</keyword>
<dbReference type="Pfam" id="PF22042">
    <property type="entry name" value="EF-G_D2"/>
    <property type="match status" value="1"/>
</dbReference>
<evidence type="ECO:0000256" key="9">
    <source>
        <dbReference type="HAMAP-Rule" id="MF_00100"/>
    </source>
</evidence>
<evidence type="ECO:0000256" key="5">
    <source>
        <dbReference type="ARBA" id="ARBA00022540"/>
    </source>
</evidence>
<keyword evidence="4 9" id="KW-0963">Cytoplasm</keyword>
<dbReference type="CDD" id="cd03702">
    <property type="entry name" value="IF2_mtIF2_II"/>
    <property type="match status" value="1"/>
</dbReference>
<dbReference type="NCBIfam" id="TIGR00487">
    <property type="entry name" value="IF-2"/>
    <property type="match status" value="1"/>
</dbReference>
<feature type="domain" description="Tr-type G" evidence="13">
    <location>
        <begin position="489"/>
        <end position="658"/>
    </location>
</feature>
<dbReference type="Gene3D" id="3.40.50.300">
    <property type="entry name" value="P-loop containing nucleotide triphosphate hydrolases"/>
    <property type="match status" value="1"/>
</dbReference>
<dbReference type="GO" id="GO:0003924">
    <property type="term" value="F:GTPase activity"/>
    <property type="evidence" value="ECO:0007669"/>
    <property type="project" value="UniProtKB-UniRule"/>
</dbReference>
<dbReference type="FunFam" id="3.40.50.300:FF:000019">
    <property type="entry name" value="Translation initiation factor IF-2"/>
    <property type="match status" value="1"/>
</dbReference>
<evidence type="ECO:0000256" key="12">
    <source>
        <dbReference type="SAM" id="MobiDB-lite"/>
    </source>
</evidence>
<accession>A0A285PFA6</accession>
<evidence type="ECO:0000259" key="13">
    <source>
        <dbReference type="PROSITE" id="PS51722"/>
    </source>
</evidence>
<feature type="region of interest" description="Disordered" evidence="12">
    <location>
        <begin position="1"/>
        <end position="399"/>
    </location>
</feature>
<feature type="binding site" evidence="9">
    <location>
        <begin position="498"/>
        <end position="505"/>
    </location>
    <ligand>
        <name>GTP</name>
        <dbReference type="ChEBI" id="CHEBI:37565"/>
    </ligand>
</feature>
<feature type="compositionally biased region" description="Gly residues" evidence="12">
    <location>
        <begin position="80"/>
        <end position="92"/>
    </location>
</feature>
<keyword evidence="7 9" id="KW-0648">Protein biosynthesis</keyword>
<dbReference type="SUPFAM" id="SSF52156">
    <property type="entry name" value="Initiation factor IF2/eIF5b, domain 3"/>
    <property type="match status" value="1"/>
</dbReference>
<evidence type="ECO:0000256" key="8">
    <source>
        <dbReference type="ARBA" id="ARBA00023134"/>
    </source>
</evidence>
<feature type="compositionally biased region" description="Low complexity" evidence="12">
    <location>
        <begin position="107"/>
        <end position="117"/>
    </location>
</feature>
<dbReference type="InterPro" id="IPR004161">
    <property type="entry name" value="EFTu-like_2"/>
</dbReference>
<dbReference type="InterPro" id="IPR000178">
    <property type="entry name" value="TF_IF2_bacterial-like"/>
</dbReference>
<evidence type="ECO:0000313" key="14">
    <source>
        <dbReference type="EMBL" id="SNZ19983.1"/>
    </source>
</evidence>
<dbReference type="InterPro" id="IPR009000">
    <property type="entry name" value="Transl_B-barrel_sf"/>
</dbReference>
<dbReference type="CDD" id="cd03692">
    <property type="entry name" value="mtIF2_IVc"/>
    <property type="match status" value="1"/>
</dbReference>
<dbReference type="FunFam" id="3.40.50.10050:FF:000001">
    <property type="entry name" value="Translation initiation factor IF-2"/>
    <property type="match status" value="1"/>
</dbReference>
<dbReference type="AlphaFoldDB" id="A0A285PFA6"/>
<dbReference type="InterPro" id="IPR013575">
    <property type="entry name" value="IF2_assoc_dom_bac"/>
</dbReference>
<feature type="binding site" evidence="9">
    <location>
        <begin position="598"/>
        <end position="601"/>
    </location>
    <ligand>
        <name>GTP</name>
        <dbReference type="ChEBI" id="CHEBI:37565"/>
    </ligand>
</feature>
<dbReference type="InterPro" id="IPR036925">
    <property type="entry name" value="TIF_IF2_dom3_sf"/>
</dbReference>
<proteinExistence type="inferred from homology"/>
<dbReference type="PROSITE" id="PS51722">
    <property type="entry name" value="G_TR_2"/>
    <property type="match status" value="1"/>
</dbReference>
<dbReference type="Proteomes" id="UP000219439">
    <property type="component" value="Unassembled WGS sequence"/>
</dbReference>
<dbReference type="PROSITE" id="PS01176">
    <property type="entry name" value="IF2"/>
    <property type="match status" value="1"/>
</dbReference>
<dbReference type="InterPro" id="IPR006847">
    <property type="entry name" value="IF2_N"/>
</dbReference>
<dbReference type="InterPro" id="IPR023115">
    <property type="entry name" value="TIF_IF2_dom3"/>
</dbReference>
<dbReference type="GO" id="GO:0003743">
    <property type="term" value="F:translation initiation factor activity"/>
    <property type="evidence" value="ECO:0007669"/>
    <property type="project" value="UniProtKB-UniRule"/>
</dbReference>
<dbReference type="Pfam" id="PF11987">
    <property type="entry name" value="IF-2"/>
    <property type="match status" value="1"/>
</dbReference>
<dbReference type="PANTHER" id="PTHR43381:SF5">
    <property type="entry name" value="TR-TYPE G DOMAIN-CONTAINING PROTEIN"/>
    <property type="match status" value="1"/>
</dbReference>
<evidence type="ECO:0000256" key="3">
    <source>
        <dbReference type="ARBA" id="ARBA00020675"/>
    </source>
</evidence>
<gene>
    <name evidence="9" type="primary">infB</name>
    <name evidence="14" type="ORF">SAMN06265368_3079</name>
</gene>
<dbReference type="Gene3D" id="3.40.50.10050">
    <property type="entry name" value="Translation initiation factor IF- 2, domain 3"/>
    <property type="match status" value="1"/>
</dbReference>
<dbReference type="Gene3D" id="2.40.30.10">
    <property type="entry name" value="Translation factors"/>
    <property type="match status" value="2"/>
</dbReference>
<evidence type="ECO:0000256" key="1">
    <source>
        <dbReference type="ARBA" id="ARBA00004496"/>
    </source>
</evidence>
<keyword evidence="8 9" id="KW-0342">GTP-binding</keyword>
<dbReference type="Pfam" id="PF04760">
    <property type="entry name" value="IF2_N"/>
    <property type="match status" value="1"/>
</dbReference>
<dbReference type="EMBL" id="OBEL01000003">
    <property type="protein sequence ID" value="SNZ19983.1"/>
    <property type="molecule type" value="Genomic_DNA"/>
</dbReference>
<dbReference type="InterPro" id="IPR005225">
    <property type="entry name" value="Small_GTP-bd"/>
</dbReference>
<feature type="compositionally biased region" description="Polar residues" evidence="12">
    <location>
        <begin position="26"/>
        <end position="36"/>
    </location>
</feature>
<evidence type="ECO:0000256" key="7">
    <source>
        <dbReference type="ARBA" id="ARBA00022917"/>
    </source>
</evidence>
<dbReference type="SUPFAM" id="SSF50447">
    <property type="entry name" value="Translation proteins"/>
    <property type="match status" value="2"/>
</dbReference>
<dbReference type="HAMAP" id="MF_00100_B">
    <property type="entry name" value="IF_2_B"/>
    <property type="match status" value="1"/>
</dbReference>
<evidence type="ECO:0000256" key="2">
    <source>
        <dbReference type="ARBA" id="ARBA00007733"/>
    </source>
</evidence>
<dbReference type="OrthoDB" id="9811804at2"/>
<evidence type="ECO:0000256" key="6">
    <source>
        <dbReference type="ARBA" id="ARBA00022741"/>
    </source>
</evidence>
<keyword evidence="15" id="KW-1185">Reference proteome</keyword>
<comment type="subcellular location">
    <subcellularLocation>
        <location evidence="1 9 11">Cytoplasm</location>
    </subcellularLocation>
</comment>
<dbReference type="FunFam" id="2.40.30.10:FF:000007">
    <property type="entry name" value="Translation initiation factor IF-2"/>
    <property type="match status" value="1"/>
</dbReference>
<feature type="compositionally biased region" description="Gly residues" evidence="12">
    <location>
        <begin position="291"/>
        <end position="318"/>
    </location>
</feature>